<evidence type="ECO:0000256" key="1">
    <source>
        <dbReference type="ARBA" id="ARBA00022603"/>
    </source>
</evidence>
<name>B5Y7N7_COPPD</name>
<dbReference type="Gene3D" id="3.40.50.150">
    <property type="entry name" value="Vaccinia Virus protein VP39"/>
    <property type="match status" value="1"/>
</dbReference>
<dbReference type="InterPro" id="IPR002052">
    <property type="entry name" value="DNA_methylase_N6_adenine_CS"/>
</dbReference>
<dbReference type="STRING" id="309798.COPRO5265_0419"/>
<dbReference type="SUPFAM" id="SSF53335">
    <property type="entry name" value="S-adenosyl-L-methionine-dependent methyltransferases"/>
    <property type="match status" value="1"/>
</dbReference>
<keyword evidence="2" id="KW-0949">S-adenosyl-L-methionine</keyword>
<dbReference type="GO" id="GO:0003676">
    <property type="term" value="F:nucleic acid binding"/>
    <property type="evidence" value="ECO:0007669"/>
    <property type="project" value="InterPro"/>
</dbReference>
<keyword evidence="1" id="KW-0808">Transferase</keyword>
<sequence>MDSVLLPHLIEGRFVTAVELGAGCGIMALQLFAHGKTTLLHLAESNPLLFEALRLTTAINALDGFFMLYQTDVENLRVSGDLVYFNPPYGRGKVGKGERWQPFMTFLEKNRYKEVAYICPPQLDSIFSQFLGSRMNLRKEVQIWYKHSMRIVKQWTYEKVTPLRKALVVPSEETEQMYWDCP</sequence>
<organism evidence="4 5">
    <name type="scientific">Coprothermobacter proteolyticus (strain ATCC 35245 / DSM 5265 / OCM 4 / BT)</name>
    <dbReference type="NCBI Taxonomy" id="309798"/>
    <lineage>
        <taxon>Bacteria</taxon>
        <taxon>Pseudomonadati</taxon>
        <taxon>Coprothermobacterota</taxon>
        <taxon>Coprothermobacteria</taxon>
        <taxon>Coprothermobacterales</taxon>
        <taxon>Coprothermobacteraceae</taxon>
        <taxon>Coprothermobacter</taxon>
    </lineage>
</organism>
<keyword evidence="1" id="KW-0489">Methyltransferase</keyword>
<dbReference type="Proteomes" id="UP000001732">
    <property type="component" value="Chromosome"/>
</dbReference>
<reference evidence="4 5" key="2">
    <citation type="journal article" date="2014" name="Genome Announc.">
        <title>Complete Genome Sequence of Coprothermobacter proteolyticus DSM 5265.</title>
        <authorList>
            <person name="Alexiev A."/>
            <person name="Coil D.A."/>
            <person name="Badger J.H."/>
            <person name="Enticknap J."/>
            <person name="Ward N."/>
            <person name="Robb F.T."/>
            <person name="Eisen J.A."/>
        </authorList>
    </citation>
    <scope>NUCLEOTIDE SEQUENCE [LARGE SCALE GENOMIC DNA]</scope>
    <source>
        <strain evidence="5">ATCC 35245 / DSM 5265 / OCM 4 / BT</strain>
    </source>
</reference>
<dbReference type="InterPro" id="IPR029063">
    <property type="entry name" value="SAM-dependent_MTases_sf"/>
</dbReference>
<feature type="domain" description="Methyltransferase small" evidence="3">
    <location>
        <begin position="4"/>
        <end position="97"/>
    </location>
</feature>
<dbReference type="GO" id="GO:0008170">
    <property type="term" value="F:N-methyltransferase activity"/>
    <property type="evidence" value="ECO:0007669"/>
    <property type="project" value="UniProtKB-ARBA"/>
</dbReference>
<reference evidence="5" key="1">
    <citation type="submission" date="2008-08" db="EMBL/GenBank/DDBJ databases">
        <title>The complete genome sequence of Coprothermobacter proteolyticus strain ATCC 5245 / DSM 5265 / BT.</title>
        <authorList>
            <person name="Dodson R.J."/>
            <person name="Durkin A.S."/>
            <person name="Wu M."/>
            <person name="Eisen J."/>
            <person name="Sutton G."/>
        </authorList>
    </citation>
    <scope>NUCLEOTIDE SEQUENCE [LARGE SCALE GENOMIC DNA]</scope>
    <source>
        <strain evidence="5">ATCC 35245 / DSM 5265 / OCM 4 / BT</strain>
    </source>
</reference>
<dbReference type="EMBL" id="CP001145">
    <property type="protein sequence ID" value="ACI16794.1"/>
    <property type="molecule type" value="Genomic_DNA"/>
</dbReference>
<protein>
    <recommendedName>
        <fullName evidence="3">Methyltransferase small domain-containing protein</fullName>
    </recommendedName>
</protein>
<dbReference type="eggNOG" id="COG4123">
    <property type="taxonomic scope" value="Bacteria"/>
</dbReference>
<evidence type="ECO:0000256" key="2">
    <source>
        <dbReference type="ARBA" id="ARBA00022691"/>
    </source>
</evidence>
<accession>B5Y7N7</accession>
<evidence type="ECO:0000313" key="5">
    <source>
        <dbReference type="Proteomes" id="UP000001732"/>
    </source>
</evidence>
<dbReference type="Pfam" id="PF05175">
    <property type="entry name" value="MTS"/>
    <property type="match status" value="1"/>
</dbReference>
<dbReference type="KEGG" id="cpo:COPRO5265_0419"/>
<evidence type="ECO:0000313" key="4">
    <source>
        <dbReference type="EMBL" id="ACI16794.1"/>
    </source>
</evidence>
<dbReference type="AlphaFoldDB" id="B5Y7N7"/>
<keyword evidence="5" id="KW-1185">Reference proteome</keyword>
<gene>
    <name evidence="4" type="ordered locus">COPRO5265_0419</name>
</gene>
<proteinExistence type="predicted"/>
<dbReference type="GO" id="GO:0032259">
    <property type="term" value="P:methylation"/>
    <property type="evidence" value="ECO:0007669"/>
    <property type="project" value="UniProtKB-KW"/>
</dbReference>
<dbReference type="PROSITE" id="PS00092">
    <property type="entry name" value="N6_MTASE"/>
    <property type="match status" value="1"/>
</dbReference>
<evidence type="ECO:0000259" key="3">
    <source>
        <dbReference type="Pfam" id="PF05175"/>
    </source>
</evidence>
<dbReference type="InterPro" id="IPR007848">
    <property type="entry name" value="Small_mtfrase_dom"/>
</dbReference>
<dbReference type="GO" id="GO:0008757">
    <property type="term" value="F:S-adenosylmethionine-dependent methyltransferase activity"/>
    <property type="evidence" value="ECO:0007669"/>
    <property type="project" value="UniProtKB-ARBA"/>
</dbReference>